<dbReference type="InterPro" id="IPR026045">
    <property type="entry name" value="Ferric-bd"/>
</dbReference>
<reference evidence="2 3" key="1">
    <citation type="submission" date="2020-02" db="EMBL/GenBank/DDBJ databases">
        <authorList>
            <person name="Li G."/>
        </authorList>
    </citation>
    <scope>NUCLEOTIDE SEQUENCE [LARGE SCALE GENOMIC DNA]</scope>
    <source>
        <strain evidence="2 3">DSM 102029</strain>
    </source>
</reference>
<proteinExistence type="predicted"/>
<gene>
    <name evidence="2" type="ORF">G3A50_09890</name>
</gene>
<dbReference type="PROSITE" id="PS51318">
    <property type="entry name" value="TAT"/>
    <property type="match status" value="1"/>
</dbReference>
<evidence type="ECO:0000313" key="3">
    <source>
        <dbReference type="Proteomes" id="UP000464751"/>
    </source>
</evidence>
<name>A0A6P1YKW8_9HYPH</name>
<dbReference type="RefSeq" id="WP_163075134.1">
    <property type="nucleotide sequence ID" value="NZ_CP048630.1"/>
</dbReference>
<dbReference type="SUPFAM" id="SSF53850">
    <property type="entry name" value="Periplasmic binding protein-like II"/>
    <property type="match status" value="1"/>
</dbReference>
<dbReference type="Proteomes" id="UP000464751">
    <property type="component" value="Chromosome"/>
</dbReference>
<dbReference type="PANTHER" id="PTHR30006">
    <property type="entry name" value="THIAMINE-BINDING PERIPLASMIC PROTEIN-RELATED"/>
    <property type="match status" value="1"/>
</dbReference>
<dbReference type="CDD" id="cd13547">
    <property type="entry name" value="PBP2_Fbp_like_2"/>
    <property type="match status" value="1"/>
</dbReference>
<dbReference type="InterPro" id="IPR006311">
    <property type="entry name" value="TAT_signal"/>
</dbReference>
<dbReference type="AlphaFoldDB" id="A0A6P1YKW8"/>
<keyword evidence="1" id="KW-0732">Signal</keyword>
<dbReference type="Pfam" id="PF13343">
    <property type="entry name" value="SBP_bac_6"/>
    <property type="match status" value="1"/>
</dbReference>
<evidence type="ECO:0000313" key="2">
    <source>
        <dbReference type="EMBL" id="QIB33988.1"/>
    </source>
</evidence>
<dbReference type="Gene3D" id="3.40.190.10">
    <property type="entry name" value="Periplasmic binding protein-like II"/>
    <property type="match status" value="2"/>
</dbReference>
<dbReference type="EMBL" id="CP048630">
    <property type="protein sequence ID" value="QIB33988.1"/>
    <property type="molecule type" value="Genomic_DNA"/>
</dbReference>
<organism evidence="2 3">
    <name type="scientific">Ancylobacter pratisalsi</name>
    <dbReference type="NCBI Taxonomy" id="1745854"/>
    <lineage>
        <taxon>Bacteria</taxon>
        <taxon>Pseudomonadati</taxon>
        <taxon>Pseudomonadota</taxon>
        <taxon>Alphaproteobacteria</taxon>
        <taxon>Hyphomicrobiales</taxon>
        <taxon>Xanthobacteraceae</taxon>
        <taxon>Ancylobacter</taxon>
    </lineage>
</organism>
<dbReference type="PIRSF" id="PIRSF002825">
    <property type="entry name" value="CfbpA"/>
    <property type="match status" value="1"/>
</dbReference>
<evidence type="ECO:0000256" key="1">
    <source>
        <dbReference type="ARBA" id="ARBA00022729"/>
    </source>
</evidence>
<accession>A0A6P1YKW8</accession>
<sequence>MTTERVETRRCILARGSAVLGLVAAAGLFLGGFALSPAQAEEADMARAKEEGTVVWYTSTPIEQANKLARLFEEETGIKVELFRSGGSAILRRFHQEQSAGRVAADVLTTSDPAASNVMAEKGMFVPFKPADFDKIPEQAKDPDGNWIGQRLNLITIYMRGDKVAEAERPQKWTDLTDSKYAGQLVMTDPSFTSLQLSVVGTLSQKLGWDYYKKLADNDIMIVQGNQQVSDNLKRGERLIAVGALDSYAAADRNSGHDIVTVYPKDGTFVIPSPTAVVKGSPHPNAAKAFAAFMISPKAQQVFPADGGYSARTDIAPPEGGPKVTELTIIPVDYAGLEKQASKIKDSFNDIFR</sequence>
<protein>
    <submittedName>
        <fullName evidence="2">ABC transporter substrate-binding protein</fullName>
    </submittedName>
</protein>
<dbReference type="KEGG" id="apra:G3A50_09890"/>
<keyword evidence="3" id="KW-1185">Reference proteome</keyword>